<name>A0A395J312_9HELO</name>
<evidence type="ECO:0000313" key="3">
    <source>
        <dbReference type="EMBL" id="RAL66636.1"/>
    </source>
</evidence>
<dbReference type="PANTHER" id="PTHR47064:SF2">
    <property type="entry name" value="SMP-30_GLUCONOLACTONASE_LRE-LIKE REGION DOMAIN-CONTAINING PROTEIN-RELATED"/>
    <property type="match status" value="1"/>
</dbReference>
<gene>
    <name evidence="3" type="ORF">DID88_006324</name>
</gene>
<dbReference type="Gene3D" id="2.120.10.30">
    <property type="entry name" value="TolB, C-terminal domain"/>
    <property type="match status" value="1"/>
</dbReference>
<evidence type="ECO:0000313" key="4">
    <source>
        <dbReference type="Proteomes" id="UP000249056"/>
    </source>
</evidence>
<dbReference type="Proteomes" id="UP000249056">
    <property type="component" value="Unassembled WGS sequence"/>
</dbReference>
<protein>
    <recommendedName>
        <fullName evidence="2">SMP-30/Gluconolactonase/LRE-like region domain-containing protein</fullName>
    </recommendedName>
</protein>
<proteinExistence type="predicted"/>
<feature type="domain" description="SMP-30/Gluconolactonase/LRE-like region" evidence="2">
    <location>
        <begin position="87"/>
        <end position="356"/>
    </location>
</feature>
<dbReference type="OrthoDB" id="423498at2759"/>
<comment type="caution">
    <text evidence="3">The sequence shown here is derived from an EMBL/GenBank/DDBJ whole genome shotgun (WGS) entry which is preliminary data.</text>
</comment>
<reference evidence="3 4" key="1">
    <citation type="submission" date="2018-06" db="EMBL/GenBank/DDBJ databases">
        <title>Genome Sequence of the Brown Rot Fungal Pathogen Monilinia fructigena.</title>
        <authorList>
            <person name="Landi L."/>
            <person name="De Miccolis Angelini R.M."/>
            <person name="Pollastro S."/>
            <person name="Abate D."/>
            <person name="Faretra F."/>
            <person name="Romanazzi G."/>
        </authorList>
    </citation>
    <scope>NUCLEOTIDE SEQUENCE [LARGE SCALE GENOMIC DNA]</scope>
    <source>
        <strain evidence="3 4">Mfrg269</strain>
    </source>
</reference>
<evidence type="ECO:0000256" key="1">
    <source>
        <dbReference type="SAM" id="SignalP"/>
    </source>
</evidence>
<organism evidence="3 4">
    <name type="scientific">Monilinia fructigena</name>
    <dbReference type="NCBI Taxonomy" id="38457"/>
    <lineage>
        <taxon>Eukaryota</taxon>
        <taxon>Fungi</taxon>
        <taxon>Dikarya</taxon>
        <taxon>Ascomycota</taxon>
        <taxon>Pezizomycotina</taxon>
        <taxon>Leotiomycetes</taxon>
        <taxon>Helotiales</taxon>
        <taxon>Sclerotiniaceae</taxon>
        <taxon>Monilinia</taxon>
    </lineage>
</organism>
<feature type="chain" id="PRO_5017312126" description="SMP-30/Gluconolactonase/LRE-like region domain-containing protein" evidence="1">
    <location>
        <begin position="18"/>
        <end position="375"/>
    </location>
</feature>
<feature type="signal peptide" evidence="1">
    <location>
        <begin position="1"/>
        <end position="17"/>
    </location>
</feature>
<dbReference type="SUPFAM" id="SSF63829">
    <property type="entry name" value="Calcium-dependent phosphotriesterase"/>
    <property type="match status" value="1"/>
</dbReference>
<dbReference type="InterPro" id="IPR011042">
    <property type="entry name" value="6-blade_b-propeller_TolB-like"/>
</dbReference>
<dbReference type="InterPro" id="IPR052988">
    <property type="entry name" value="Oryzine_lactonohydrolase"/>
</dbReference>
<dbReference type="AlphaFoldDB" id="A0A395J312"/>
<accession>A0A395J312</accession>
<dbReference type="EMBL" id="QKRW01000006">
    <property type="protein sequence ID" value="RAL66636.1"/>
    <property type="molecule type" value="Genomic_DNA"/>
</dbReference>
<dbReference type="Pfam" id="PF08450">
    <property type="entry name" value="SGL"/>
    <property type="match status" value="1"/>
</dbReference>
<sequence length="375" mass="40456">MKTLAVTILAGAAYANAQSSDTASPLVESCGPSYEDTFPSTTVPNDTSFGLISQADFVVFDKERGLELLGSNPSYEFMFAVNDAVHEAPVYVPATNKLYFSQLRGDTSPPGYLPQRVINLNVDPPELGSIGGVSGGNTSIGGIEQRPGIATLDPLTNKTETLLNNYFGYYFNTIDDLFVDERGDVWFTDPHYSWFNALTETAPQLETASYRFRPSTGQVSIVDDSLAQPNGIAISPALANSTTRTVYISDTGAVSGPIAQDLGPQGATFNSTGKRIIYAFDRTANGNHLINKRPIYLAQDWLPDGLKVAANGYIVTGAGKGVDVLDPDGALLLRIQTNYTVQNFAWTGKELKTLWLMGNNGVSKVVWDLKGQELV</sequence>
<evidence type="ECO:0000259" key="2">
    <source>
        <dbReference type="Pfam" id="PF08450"/>
    </source>
</evidence>
<dbReference type="InterPro" id="IPR013658">
    <property type="entry name" value="SGL"/>
</dbReference>
<keyword evidence="4" id="KW-1185">Reference proteome</keyword>
<dbReference type="PANTHER" id="PTHR47064">
    <property type="entry name" value="PUTATIVE (AFU_ORTHOLOGUE AFUA_1G08990)-RELATED"/>
    <property type="match status" value="1"/>
</dbReference>
<keyword evidence="1" id="KW-0732">Signal</keyword>